<feature type="chain" id="PRO_5015132982" evidence="1">
    <location>
        <begin position="19"/>
        <end position="270"/>
    </location>
</feature>
<dbReference type="CDD" id="cd12797">
    <property type="entry name" value="M23_peptidase"/>
    <property type="match status" value="1"/>
</dbReference>
<dbReference type="InterPro" id="IPR011055">
    <property type="entry name" value="Dup_hybrid_motif"/>
</dbReference>
<comment type="caution">
    <text evidence="3">The sequence shown here is derived from an EMBL/GenBank/DDBJ whole genome shotgun (WGS) entry which is preliminary data.</text>
</comment>
<dbReference type="RefSeq" id="WP_106870279.1">
    <property type="nucleotide sequence ID" value="NZ_CP053841.1"/>
</dbReference>
<dbReference type="AlphaFoldDB" id="A0A2P8R298"/>
<sequence length="270" mass="30168">MKKLLILLVFLTSLVSNEIINGETQVLKIDKNSVGKLYVNGKKELWITNPINEDEKIALVSANYRAKNDIVVKHFINGNEQVIEFKLIKGKYKQETLKVSNSKVSPPKEVLKRIKKERDEAYAIYALRSDEFLFDSKFIYPMDSQITSDYGNARVFNGSLKSYHSGTDFRAAEGTKIKASNDGVVKIAKDRYYAGGSVVIDHGGGVYSQYYHMSKIYVKVGQSVKRGEILGLSGSTGRVTGPHLHFGMVVNGNNVNPLKFIDVINYALFG</sequence>
<dbReference type="PANTHER" id="PTHR21666">
    <property type="entry name" value="PEPTIDASE-RELATED"/>
    <property type="match status" value="1"/>
</dbReference>
<feature type="domain" description="M23ase beta-sheet core" evidence="2">
    <location>
        <begin position="163"/>
        <end position="257"/>
    </location>
</feature>
<dbReference type="PANTHER" id="PTHR21666:SF287">
    <property type="entry name" value="CYTOPLASMIC MEMBRANE PROTEIN"/>
    <property type="match status" value="1"/>
</dbReference>
<dbReference type="OrthoDB" id="9815245at2"/>
<organism evidence="3 4">
    <name type="scientific">Campylobacter blaseri</name>
    <dbReference type="NCBI Taxonomy" id="2042961"/>
    <lineage>
        <taxon>Bacteria</taxon>
        <taxon>Pseudomonadati</taxon>
        <taxon>Campylobacterota</taxon>
        <taxon>Epsilonproteobacteria</taxon>
        <taxon>Campylobacterales</taxon>
        <taxon>Campylobacteraceae</taxon>
        <taxon>Campylobacter</taxon>
    </lineage>
</organism>
<dbReference type="InterPro" id="IPR050570">
    <property type="entry name" value="Cell_wall_metabolism_enzyme"/>
</dbReference>
<reference evidence="4" key="1">
    <citation type="submission" date="2017-10" db="EMBL/GenBank/DDBJ databases">
        <title>Campylobacter species from seals.</title>
        <authorList>
            <person name="Gilbert M.J."/>
            <person name="Zomer A.L."/>
            <person name="Timmerman A.J."/>
            <person name="Duim B."/>
            <person name="Wagenaar J.A."/>
        </authorList>
    </citation>
    <scope>NUCLEOTIDE SEQUENCE [LARGE SCALE GENOMIC DNA]</scope>
    <source>
        <strain evidence="4">17S00004-5</strain>
    </source>
</reference>
<dbReference type="GO" id="GO:0004222">
    <property type="term" value="F:metalloendopeptidase activity"/>
    <property type="evidence" value="ECO:0007669"/>
    <property type="project" value="TreeGrafter"/>
</dbReference>
<keyword evidence="4" id="KW-1185">Reference proteome</keyword>
<accession>A0A2P8R298</accession>
<dbReference type="EMBL" id="PDHH01000002">
    <property type="protein sequence ID" value="PSM52617.1"/>
    <property type="molecule type" value="Genomic_DNA"/>
</dbReference>
<dbReference type="Proteomes" id="UP000240535">
    <property type="component" value="Unassembled WGS sequence"/>
</dbReference>
<dbReference type="InterPro" id="IPR016047">
    <property type="entry name" value="M23ase_b-sheet_dom"/>
</dbReference>
<evidence type="ECO:0000256" key="1">
    <source>
        <dbReference type="SAM" id="SignalP"/>
    </source>
</evidence>
<dbReference type="Pfam" id="PF01551">
    <property type="entry name" value="Peptidase_M23"/>
    <property type="match status" value="1"/>
</dbReference>
<dbReference type="Gene3D" id="2.70.70.10">
    <property type="entry name" value="Glucose Permease (Domain IIA)"/>
    <property type="match status" value="1"/>
</dbReference>
<evidence type="ECO:0000313" key="4">
    <source>
        <dbReference type="Proteomes" id="UP000240535"/>
    </source>
</evidence>
<proteinExistence type="predicted"/>
<dbReference type="SUPFAM" id="SSF51261">
    <property type="entry name" value="Duplicated hybrid motif"/>
    <property type="match status" value="1"/>
</dbReference>
<evidence type="ECO:0000259" key="2">
    <source>
        <dbReference type="Pfam" id="PF01551"/>
    </source>
</evidence>
<evidence type="ECO:0000313" key="3">
    <source>
        <dbReference type="EMBL" id="PSM52617.1"/>
    </source>
</evidence>
<feature type="signal peptide" evidence="1">
    <location>
        <begin position="1"/>
        <end position="18"/>
    </location>
</feature>
<gene>
    <name evidence="3" type="ORF">CQ405_02490</name>
</gene>
<keyword evidence="1" id="KW-0732">Signal</keyword>
<name>A0A2P8R298_9BACT</name>
<protein>
    <submittedName>
        <fullName evidence="3">Peptidase M24</fullName>
    </submittedName>
</protein>